<dbReference type="Proteomes" id="UP001177670">
    <property type="component" value="Unassembled WGS sequence"/>
</dbReference>
<evidence type="ECO:0000313" key="1">
    <source>
        <dbReference type="EMBL" id="KAK1126489.1"/>
    </source>
</evidence>
<comment type="caution">
    <text evidence="1">The sequence shown here is derived from an EMBL/GenBank/DDBJ whole genome shotgun (WGS) entry which is preliminary data.</text>
</comment>
<reference evidence="1" key="1">
    <citation type="submission" date="2021-10" db="EMBL/GenBank/DDBJ databases">
        <title>Melipona bicolor Genome sequencing and assembly.</title>
        <authorList>
            <person name="Araujo N.S."/>
            <person name="Arias M.C."/>
        </authorList>
    </citation>
    <scope>NUCLEOTIDE SEQUENCE</scope>
    <source>
        <strain evidence="1">USP_2M_L1-L4_2017</strain>
        <tissue evidence="1">Whole body</tissue>
    </source>
</reference>
<dbReference type="AlphaFoldDB" id="A0AA40KN79"/>
<name>A0AA40KN79_9HYME</name>
<dbReference type="EMBL" id="JAHYIQ010000014">
    <property type="protein sequence ID" value="KAK1126489.1"/>
    <property type="molecule type" value="Genomic_DNA"/>
</dbReference>
<accession>A0AA40KN79</accession>
<protein>
    <submittedName>
        <fullName evidence="1">Uncharacterized protein</fullName>
    </submittedName>
</protein>
<organism evidence="1 2">
    <name type="scientific">Melipona bicolor</name>
    <dbReference type="NCBI Taxonomy" id="60889"/>
    <lineage>
        <taxon>Eukaryota</taxon>
        <taxon>Metazoa</taxon>
        <taxon>Ecdysozoa</taxon>
        <taxon>Arthropoda</taxon>
        <taxon>Hexapoda</taxon>
        <taxon>Insecta</taxon>
        <taxon>Pterygota</taxon>
        <taxon>Neoptera</taxon>
        <taxon>Endopterygota</taxon>
        <taxon>Hymenoptera</taxon>
        <taxon>Apocrita</taxon>
        <taxon>Aculeata</taxon>
        <taxon>Apoidea</taxon>
        <taxon>Anthophila</taxon>
        <taxon>Apidae</taxon>
        <taxon>Melipona</taxon>
    </lineage>
</organism>
<evidence type="ECO:0000313" key="2">
    <source>
        <dbReference type="Proteomes" id="UP001177670"/>
    </source>
</evidence>
<sequence length="152" mass="16913">MAGVAGCIAKSRKRNNGRKGKVEVEGEGLVTTRREVVRKGGEGGWPRVERVERCCRHCSIGEPIDGALIPICSQARRFEQRRSKRPISDLDNSIRRPIIESIRAYPVPRSDTVLAEDSSGSILVVETSKEDVPRASRSAWKYFPVRGRIGLD</sequence>
<proteinExistence type="predicted"/>
<keyword evidence="2" id="KW-1185">Reference proteome</keyword>
<gene>
    <name evidence="1" type="ORF">K0M31_005120</name>
</gene>